<dbReference type="InterPro" id="IPR040079">
    <property type="entry name" value="Glutathione_S-Trfase"/>
</dbReference>
<feature type="domain" description="Metaxin glutathione S-transferase" evidence="3">
    <location>
        <begin position="257"/>
        <end position="322"/>
    </location>
</feature>
<dbReference type="InterPro" id="IPR012336">
    <property type="entry name" value="Thioredoxin-like_fold"/>
</dbReference>
<dbReference type="GO" id="GO:0005737">
    <property type="term" value="C:cytoplasm"/>
    <property type="evidence" value="ECO:0007669"/>
    <property type="project" value="TreeGrafter"/>
</dbReference>
<comment type="caution">
    <text evidence="5">The sequence shown here is derived from an EMBL/GenBank/DDBJ whole genome shotgun (WGS) entry which is preliminary data.</text>
</comment>
<dbReference type="Proteomes" id="UP000789390">
    <property type="component" value="Unassembled WGS sequence"/>
</dbReference>
<dbReference type="CDD" id="cd03080">
    <property type="entry name" value="GST_N_Metaxin_like"/>
    <property type="match status" value="1"/>
</dbReference>
<dbReference type="InterPro" id="IPR036249">
    <property type="entry name" value="Thioredoxin-like_sf"/>
</dbReference>
<dbReference type="AlphaFoldDB" id="A0A8J2RG75"/>
<dbReference type="SUPFAM" id="SSF47616">
    <property type="entry name" value="GST C-terminal domain-like"/>
    <property type="match status" value="1"/>
</dbReference>
<dbReference type="CDD" id="cd03193">
    <property type="entry name" value="GST_C_Metaxin"/>
    <property type="match status" value="1"/>
</dbReference>
<evidence type="ECO:0000313" key="6">
    <source>
        <dbReference type="Proteomes" id="UP000789390"/>
    </source>
</evidence>
<dbReference type="Gene3D" id="1.20.1050.10">
    <property type="match status" value="1"/>
</dbReference>
<feature type="domain" description="Thioredoxin-like fold" evidence="4">
    <location>
        <begin position="105"/>
        <end position="197"/>
    </location>
</feature>
<gene>
    <name evidence="5" type="ORF">DGAL_LOCUS4682</name>
</gene>
<feature type="region of interest" description="Disordered" evidence="2">
    <location>
        <begin position="342"/>
        <end position="398"/>
    </location>
</feature>
<feature type="compositionally biased region" description="Polar residues" evidence="2">
    <location>
        <begin position="36"/>
        <end position="52"/>
    </location>
</feature>
<name>A0A8J2RG75_9CRUS</name>
<dbReference type="SFLD" id="SFLDS00019">
    <property type="entry name" value="Glutathione_Transferase_(cytos"/>
    <property type="match status" value="1"/>
</dbReference>
<sequence length="398" mass="45618">MSNDEKTTVAAPVDSVQQVNNKEVEEKQMIEEQAKNTEASIDNGKSTQQVEGTTDAAVKEATPNPATPAVAPRPPKPAVHKVDFEKNVVYVYQFSRTKNIPSPSPFCLKVETWLRMAGIKYENVDHKMRFRSAKGQLPFVEVNGVEIADSAVIVKELGAMFNADMDAHLTSEQRNVAHATITMLENHYHWIDVWWRSKNQDAMLQGYKIDLQHMVGSKLPVGLLKFYYRFSFRRRGMKKVRATGIGVHSPEEIIQMGKDDLKVLADMLGDKTFFFGDEPTQLDVVVFANVAQLVVVDKEVAHPLRDWVLEDGKNLVQHFERIKEKYYPDWQEMCDTLDMNTHLPKPVKEEKEPEKTEQKEEEKKEEDKEKVEDEKEKEKESDEKTPATEADEKPKENK</sequence>
<dbReference type="Pfam" id="PF17171">
    <property type="entry name" value="GST_C_6"/>
    <property type="match status" value="1"/>
</dbReference>
<feature type="compositionally biased region" description="Low complexity" evidence="2">
    <location>
        <begin position="61"/>
        <end position="70"/>
    </location>
</feature>
<dbReference type="PANTHER" id="PTHR12289">
    <property type="entry name" value="METAXIN RELATED"/>
    <property type="match status" value="1"/>
</dbReference>
<evidence type="ECO:0000313" key="5">
    <source>
        <dbReference type="EMBL" id="CAH0102289.1"/>
    </source>
</evidence>
<keyword evidence="6" id="KW-1185">Reference proteome</keyword>
<feature type="compositionally biased region" description="Basic and acidic residues" evidence="2">
    <location>
        <begin position="346"/>
        <end position="398"/>
    </location>
</feature>
<evidence type="ECO:0000256" key="1">
    <source>
        <dbReference type="ARBA" id="ARBA00006475"/>
    </source>
</evidence>
<evidence type="ECO:0008006" key="7">
    <source>
        <dbReference type="Google" id="ProtNLM"/>
    </source>
</evidence>
<protein>
    <recommendedName>
        <fullName evidence="7">Failed axon connections</fullName>
    </recommendedName>
</protein>
<proteinExistence type="inferred from homology"/>
<dbReference type="SFLD" id="SFLDG01200">
    <property type="entry name" value="SUF1.1"/>
    <property type="match status" value="1"/>
</dbReference>
<dbReference type="InterPro" id="IPR026928">
    <property type="entry name" value="FAX/IsoI-like"/>
</dbReference>
<reference evidence="5" key="1">
    <citation type="submission" date="2021-11" db="EMBL/GenBank/DDBJ databases">
        <authorList>
            <person name="Schell T."/>
        </authorList>
    </citation>
    <scope>NUCLEOTIDE SEQUENCE</scope>
    <source>
        <strain evidence="5">M5</strain>
    </source>
</reference>
<dbReference type="Pfam" id="PF17172">
    <property type="entry name" value="GST_N_4"/>
    <property type="match status" value="1"/>
</dbReference>
<dbReference type="PANTHER" id="PTHR12289:SF41">
    <property type="entry name" value="FAILED AXON CONNECTIONS-RELATED"/>
    <property type="match status" value="1"/>
</dbReference>
<dbReference type="OrthoDB" id="5809458at2759"/>
<evidence type="ECO:0000256" key="2">
    <source>
        <dbReference type="SAM" id="MobiDB-lite"/>
    </source>
</evidence>
<dbReference type="EMBL" id="CAKKLH010000079">
    <property type="protein sequence ID" value="CAH0102289.1"/>
    <property type="molecule type" value="Genomic_DNA"/>
</dbReference>
<evidence type="ECO:0000259" key="4">
    <source>
        <dbReference type="Pfam" id="PF17172"/>
    </source>
</evidence>
<feature type="compositionally biased region" description="Basic and acidic residues" evidence="2">
    <location>
        <begin position="22"/>
        <end position="35"/>
    </location>
</feature>
<dbReference type="InterPro" id="IPR050931">
    <property type="entry name" value="Mito_Protein_Transport_Metaxin"/>
</dbReference>
<dbReference type="SFLD" id="SFLDG01180">
    <property type="entry name" value="SUF1"/>
    <property type="match status" value="1"/>
</dbReference>
<comment type="similarity">
    <text evidence="1">Belongs to the FAX family.</text>
</comment>
<dbReference type="SUPFAM" id="SSF52833">
    <property type="entry name" value="Thioredoxin-like"/>
    <property type="match status" value="1"/>
</dbReference>
<feature type="region of interest" description="Disordered" evidence="2">
    <location>
        <begin position="1"/>
        <end position="78"/>
    </location>
</feature>
<organism evidence="5 6">
    <name type="scientific">Daphnia galeata</name>
    <dbReference type="NCBI Taxonomy" id="27404"/>
    <lineage>
        <taxon>Eukaryota</taxon>
        <taxon>Metazoa</taxon>
        <taxon>Ecdysozoa</taxon>
        <taxon>Arthropoda</taxon>
        <taxon>Crustacea</taxon>
        <taxon>Branchiopoda</taxon>
        <taxon>Diplostraca</taxon>
        <taxon>Cladocera</taxon>
        <taxon>Anomopoda</taxon>
        <taxon>Daphniidae</taxon>
        <taxon>Daphnia</taxon>
    </lineage>
</organism>
<accession>A0A8J2RG75</accession>
<dbReference type="InterPro" id="IPR036282">
    <property type="entry name" value="Glutathione-S-Trfase_C_sf"/>
</dbReference>
<evidence type="ECO:0000259" key="3">
    <source>
        <dbReference type="Pfam" id="PF17171"/>
    </source>
</evidence>
<dbReference type="InterPro" id="IPR033468">
    <property type="entry name" value="Metaxin_GST"/>
</dbReference>